<feature type="transmembrane region" description="Helical" evidence="1">
    <location>
        <begin position="44"/>
        <end position="62"/>
    </location>
</feature>
<dbReference type="Proteomes" id="UP000055136">
    <property type="component" value="Chromosome"/>
</dbReference>
<keyword evidence="1" id="KW-0812">Transmembrane</keyword>
<evidence type="ECO:0000313" key="2">
    <source>
        <dbReference type="EMBL" id="ALP53567.1"/>
    </source>
</evidence>
<dbReference type="InterPro" id="IPR021521">
    <property type="entry name" value="DUF3185"/>
</dbReference>
<keyword evidence="1" id="KW-0472">Membrane</keyword>
<accession>A0A0S2TEJ3</accession>
<protein>
    <recommendedName>
        <fullName evidence="4">DUF3185 family protein</fullName>
    </recommendedName>
</protein>
<reference evidence="2" key="1">
    <citation type="submission" date="2015-10" db="EMBL/GenBank/DDBJ databases">
        <title>Description of Candidatus Tenderia electrophaga gen. nov, sp. nov., an Uncultivated Electroautotroph from a Biocathode Enrichment.</title>
        <authorList>
            <person name="Eddie B.J."/>
            <person name="Malanoski A.P."/>
            <person name="Wang Z."/>
            <person name="Hall R.J."/>
            <person name="Oh S.D."/>
            <person name="Heiner C."/>
            <person name="Lin B."/>
            <person name="Strycharz-Glaven S.M."/>
        </authorList>
    </citation>
    <scope>NUCLEOTIDE SEQUENCE [LARGE SCALE GENOMIC DNA]</scope>
    <source>
        <strain evidence="2">NRL1</strain>
    </source>
</reference>
<keyword evidence="3" id="KW-1185">Reference proteome</keyword>
<gene>
    <name evidence="2" type="ORF">Tel_10715</name>
</gene>
<evidence type="ECO:0008006" key="4">
    <source>
        <dbReference type="Google" id="ProtNLM"/>
    </source>
</evidence>
<evidence type="ECO:0000256" key="1">
    <source>
        <dbReference type="SAM" id="Phobius"/>
    </source>
</evidence>
<sequence length="68" mass="7214">MNTGISFFLLIVGGLLFFWGFSVSESVSSDISRRFTGSPTDKSVLLMIGGVGVAIVGLFGITRGSWQP</sequence>
<keyword evidence="1" id="KW-1133">Transmembrane helix</keyword>
<name>A0A0S2TEJ3_9GAMM</name>
<feature type="transmembrane region" description="Helical" evidence="1">
    <location>
        <begin position="6"/>
        <end position="23"/>
    </location>
</feature>
<organism evidence="2 3">
    <name type="scientific">Candidatus Tenderia electrophaga</name>
    <dbReference type="NCBI Taxonomy" id="1748243"/>
    <lineage>
        <taxon>Bacteria</taxon>
        <taxon>Pseudomonadati</taxon>
        <taxon>Pseudomonadota</taxon>
        <taxon>Gammaproteobacteria</taxon>
        <taxon>Candidatus Tenderiales</taxon>
        <taxon>Candidatus Tenderiaceae</taxon>
        <taxon>Candidatus Tenderia</taxon>
    </lineage>
</organism>
<proteinExistence type="predicted"/>
<dbReference type="EMBL" id="CP013099">
    <property type="protein sequence ID" value="ALP53567.1"/>
    <property type="molecule type" value="Genomic_DNA"/>
</dbReference>
<dbReference type="KEGG" id="tee:Tel_10715"/>
<dbReference type="AlphaFoldDB" id="A0A0S2TEJ3"/>
<evidence type="ECO:0000313" key="3">
    <source>
        <dbReference type="Proteomes" id="UP000055136"/>
    </source>
</evidence>
<dbReference type="Pfam" id="PF11381">
    <property type="entry name" value="DUF3185"/>
    <property type="match status" value="1"/>
</dbReference>